<gene>
    <name evidence="1" type="ORF">ICI42_07490</name>
</gene>
<protein>
    <submittedName>
        <fullName evidence="1">Uncharacterized protein</fullName>
    </submittedName>
</protein>
<evidence type="ECO:0000313" key="2">
    <source>
        <dbReference type="Proteomes" id="UP000643405"/>
    </source>
</evidence>
<evidence type="ECO:0000313" key="1">
    <source>
        <dbReference type="EMBL" id="MBD0414492.1"/>
    </source>
</evidence>
<keyword evidence="2" id="KW-1185">Reference proteome</keyword>
<proteinExistence type="predicted"/>
<dbReference type="AlphaFoldDB" id="A0A8J6U799"/>
<organism evidence="1 2">
    <name type="scientific">Oryzicola mucosus</name>
    <dbReference type="NCBI Taxonomy" id="2767425"/>
    <lineage>
        <taxon>Bacteria</taxon>
        <taxon>Pseudomonadati</taxon>
        <taxon>Pseudomonadota</taxon>
        <taxon>Alphaproteobacteria</taxon>
        <taxon>Hyphomicrobiales</taxon>
        <taxon>Phyllobacteriaceae</taxon>
        <taxon>Oryzicola</taxon>
    </lineage>
</organism>
<reference evidence="1" key="1">
    <citation type="submission" date="2020-09" db="EMBL/GenBank/DDBJ databases">
        <title>Genome seq and assembly of Tianweitania sp.</title>
        <authorList>
            <person name="Chhetri G."/>
        </authorList>
    </citation>
    <scope>NUCLEOTIDE SEQUENCE</scope>
    <source>
        <strain evidence="1">Rool2</strain>
    </source>
</reference>
<comment type="caution">
    <text evidence="1">The sequence shown here is derived from an EMBL/GenBank/DDBJ whole genome shotgun (WGS) entry which is preliminary data.</text>
</comment>
<dbReference type="Proteomes" id="UP000643405">
    <property type="component" value="Unassembled WGS sequence"/>
</dbReference>
<accession>A0A8J6U799</accession>
<name>A0A8J6U799_9HYPH</name>
<dbReference type="EMBL" id="JACVVX010000002">
    <property type="protein sequence ID" value="MBD0414492.1"/>
    <property type="molecule type" value="Genomic_DNA"/>
</dbReference>
<sequence length="68" mass="7689">MDVMRERRRRNFVSPWCEFTDEFFCGVAQAEISVSKPIRFQAALHGSHDANAKLQCKDIDCALRGTGA</sequence>
<dbReference type="RefSeq" id="WP_188163932.1">
    <property type="nucleotide sequence ID" value="NZ_JACVVX010000002.1"/>
</dbReference>